<organism evidence="2">
    <name type="scientific">hydrothermal vent metagenome</name>
    <dbReference type="NCBI Taxonomy" id="652676"/>
    <lineage>
        <taxon>unclassified sequences</taxon>
        <taxon>metagenomes</taxon>
        <taxon>ecological metagenomes</taxon>
    </lineage>
</organism>
<name>A0A3B1AQL0_9ZZZZ</name>
<evidence type="ECO:0000256" key="1">
    <source>
        <dbReference type="SAM" id="MobiDB-lite"/>
    </source>
</evidence>
<gene>
    <name evidence="2" type="ORF">MNBD_GAMMA25-502</name>
</gene>
<reference evidence="2" key="1">
    <citation type="submission" date="2018-06" db="EMBL/GenBank/DDBJ databases">
        <authorList>
            <person name="Zhirakovskaya E."/>
        </authorList>
    </citation>
    <scope>NUCLEOTIDE SEQUENCE</scope>
</reference>
<accession>A0A3B1AQL0</accession>
<dbReference type="EMBL" id="UOFY01000027">
    <property type="protein sequence ID" value="VAX08266.1"/>
    <property type="molecule type" value="Genomic_DNA"/>
</dbReference>
<feature type="region of interest" description="Disordered" evidence="1">
    <location>
        <begin position="1"/>
        <end position="24"/>
    </location>
</feature>
<proteinExistence type="predicted"/>
<evidence type="ECO:0000313" key="2">
    <source>
        <dbReference type="EMBL" id="VAX08266.1"/>
    </source>
</evidence>
<dbReference type="AlphaFoldDB" id="A0A3B1AQL0"/>
<sequence>MGLFKSVFGGGNSPPPLSKIESPGDLKPGDMLKMEFSDQALISGQTLKVTEQLFYDLNAVEKCKTISVLQGVEQRVLISTSTVNPERPLELAVAVLPETVFKIFKRKQFVAIFEEPDNNDHRINCKNSAIEQASLQGFIAESYFQERTNEAYRSNKDCRHETLLDSDWSAFDYKLMVSDDRQHAVRIEVFDGGRTDVYLIAYLKLNKVEEYWPA</sequence>
<protein>
    <submittedName>
        <fullName evidence="2">Uncharacterized protein</fullName>
    </submittedName>
</protein>